<organism evidence="9 10">
    <name type="scientific">Lysinibacillus alkalisoli</name>
    <dbReference type="NCBI Taxonomy" id="1911548"/>
    <lineage>
        <taxon>Bacteria</taxon>
        <taxon>Bacillati</taxon>
        <taxon>Bacillota</taxon>
        <taxon>Bacilli</taxon>
        <taxon>Bacillales</taxon>
        <taxon>Bacillaceae</taxon>
        <taxon>Lysinibacillus</taxon>
    </lineage>
</organism>
<dbReference type="InterPro" id="IPR051313">
    <property type="entry name" value="Bact_iron-sidero_bind"/>
</dbReference>
<comment type="subcellular location">
    <subcellularLocation>
        <location evidence="1">Cell membrane</location>
        <topology evidence="1">Lipid-anchor</topology>
    </subcellularLocation>
</comment>
<dbReference type="RefSeq" id="WP_188615605.1">
    <property type="nucleotide sequence ID" value="NZ_BMJT01000010.1"/>
</dbReference>
<dbReference type="InterPro" id="IPR002491">
    <property type="entry name" value="ABC_transptr_periplasmic_BD"/>
</dbReference>
<dbReference type="Proteomes" id="UP000616608">
    <property type="component" value="Unassembled WGS sequence"/>
</dbReference>
<evidence type="ECO:0000313" key="10">
    <source>
        <dbReference type="Proteomes" id="UP000616608"/>
    </source>
</evidence>
<evidence type="ECO:0000256" key="3">
    <source>
        <dbReference type="ARBA" id="ARBA00022448"/>
    </source>
</evidence>
<keyword evidence="5" id="KW-0175">Coiled coil</keyword>
<dbReference type="Gene3D" id="3.40.50.1980">
    <property type="entry name" value="Nitrogenase molybdenum iron protein domain"/>
    <property type="match status" value="2"/>
</dbReference>
<dbReference type="AlphaFoldDB" id="A0A917LJF5"/>
<dbReference type="PANTHER" id="PTHR30532">
    <property type="entry name" value="IRON III DICITRATE-BINDING PERIPLASMIC PROTEIN"/>
    <property type="match status" value="1"/>
</dbReference>
<name>A0A917LJF5_9BACI</name>
<evidence type="ECO:0000256" key="5">
    <source>
        <dbReference type="SAM" id="Coils"/>
    </source>
</evidence>
<reference evidence="9" key="1">
    <citation type="journal article" date="2014" name="Int. J. Syst. Evol. Microbiol.">
        <title>Complete genome sequence of Corynebacterium casei LMG S-19264T (=DSM 44701T), isolated from a smear-ripened cheese.</title>
        <authorList>
            <consortium name="US DOE Joint Genome Institute (JGI-PGF)"/>
            <person name="Walter F."/>
            <person name="Albersmeier A."/>
            <person name="Kalinowski J."/>
            <person name="Ruckert C."/>
        </authorList>
    </citation>
    <scope>NUCLEOTIDE SEQUENCE</scope>
    <source>
        <strain evidence="9">CGMCC 1.15760</strain>
    </source>
</reference>
<gene>
    <name evidence="9" type="ORF">GCM10007425_27090</name>
</gene>
<reference evidence="9" key="2">
    <citation type="submission" date="2020-09" db="EMBL/GenBank/DDBJ databases">
        <authorList>
            <person name="Sun Q."/>
            <person name="Zhou Y."/>
        </authorList>
    </citation>
    <scope>NUCLEOTIDE SEQUENCE</scope>
    <source>
        <strain evidence="9">CGMCC 1.15760</strain>
    </source>
</reference>
<comment type="similarity">
    <text evidence="2">Belongs to the bacterial solute-binding protein 8 family.</text>
</comment>
<dbReference type="PANTHER" id="PTHR30532:SF10">
    <property type="entry name" value="IRON-UPTAKE SYSTEM-BINDING PROTEIN"/>
    <property type="match status" value="1"/>
</dbReference>
<evidence type="ECO:0000259" key="8">
    <source>
        <dbReference type="PROSITE" id="PS50983"/>
    </source>
</evidence>
<feature type="region of interest" description="Disordered" evidence="6">
    <location>
        <begin position="25"/>
        <end position="47"/>
    </location>
</feature>
<dbReference type="GO" id="GO:0030288">
    <property type="term" value="C:outer membrane-bounded periplasmic space"/>
    <property type="evidence" value="ECO:0007669"/>
    <property type="project" value="TreeGrafter"/>
</dbReference>
<evidence type="ECO:0000256" key="7">
    <source>
        <dbReference type="SAM" id="SignalP"/>
    </source>
</evidence>
<dbReference type="EMBL" id="BMJT01000010">
    <property type="protein sequence ID" value="GGG31029.1"/>
    <property type="molecule type" value="Genomic_DNA"/>
</dbReference>
<dbReference type="PROSITE" id="PS50983">
    <property type="entry name" value="FE_B12_PBP"/>
    <property type="match status" value="1"/>
</dbReference>
<dbReference type="GO" id="GO:0005886">
    <property type="term" value="C:plasma membrane"/>
    <property type="evidence" value="ECO:0007669"/>
    <property type="project" value="UniProtKB-SubCell"/>
</dbReference>
<feature type="coiled-coil region" evidence="5">
    <location>
        <begin position="177"/>
        <end position="204"/>
    </location>
</feature>
<sequence>MKKYFMIGSAALLSLTLVACGDKSADKEQEDTTTNTEQVTKNETTKNETAQDTTQIVTYLGEQYELPTKINNILAGSFEAMEDSVALGVQPVGVIDMERVPEYLKDMASKAEPVGDKFGPSPEAAMAIKPDVIIGTSKWQPDVMEKLNKVQTVIPYSHIAKDWKENLRFYGQIVGKEDKANELISDYEKQVEKVQATAKEKLADQNILIIRYRQGLYVYPQDVYLNDILYNDLGAPVPQVVKDAPSQIELSMESLSELNPDVIFLQIQVNDESEANKIADDFKNDPIVQNLNAIKNDNVFINAIDPLAEGGTALSKKMFLDIASEKLLK</sequence>
<keyword evidence="3" id="KW-0813">Transport</keyword>
<proteinExistence type="inferred from homology"/>
<dbReference type="Pfam" id="PF01497">
    <property type="entry name" value="Peripla_BP_2"/>
    <property type="match status" value="1"/>
</dbReference>
<evidence type="ECO:0000256" key="4">
    <source>
        <dbReference type="ARBA" id="ARBA00022729"/>
    </source>
</evidence>
<feature type="compositionally biased region" description="Polar residues" evidence="6">
    <location>
        <begin position="32"/>
        <end position="47"/>
    </location>
</feature>
<protein>
    <submittedName>
        <fullName evidence="9">Iron-uptake system-binding protein</fullName>
    </submittedName>
</protein>
<evidence type="ECO:0000256" key="6">
    <source>
        <dbReference type="SAM" id="MobiDB-lite"/>
    </source>
</evidence>
<keyword evidence="4 7" id="KW-0732">Signal</keyword>
<accession>A0A917LJF5</accession>
<dbReference type="SUPFAM" id="SSF53807">
    <property type="entry name" value="Helical backbone' metal receptor"/>
    <property type="match status" value="1"/>
</dbReference>
<dbReference type="PROSITE" id="PS51257">
    <property type="entry name" value="PROKAR_LIPOPROTEIN"/>
    <property type="match status" value="1"/>
</dbReference>
<feature type="signal peptide" evidence="7">
    <location>
        <begin position="1"/>
        <end position="19"/>
    </location>
</feature>
<feature type="chain" id="PRO_5039695729" evidence="7">
    <location>
        <begin position="20"/>
        <end position="329"/>
    </location>
</feature>
<evidence type="ECO:0000256" key="2">
    <source>
        <dbReference type="ARBA" id="ARBA00008814"/>
    </source>
</evidence>
<evidence type="ECO:0000313" key="9">
    <source>
        <dbReference type="EMBL" id="GGG31029.1"/>
    </source>
</evidence>
<dbReference type="GO" id="GO:1901678">
    <property type="term" value="P:iron coordination entity transport"/>
    <property type="evidence" value="ECO:0007669"/>
    <property type="project" value="UniProtKB-ARBA"/>
</dbReference>
<evidence type="ECO:0000256" key="1">
    <source>
        <dbReference type="ARBA" id="ARBA00004193"/>
    </source>
</evidence>
<keyword evidence="10" id="KW-1185">Reference proteome</keyword>
<comment type="caution">
    <text evidence="9">The sequence shown here is derived from an EMBL/GenBank/DDBJ whole genome shotgun (WGS) entry which is preliminary data.</text>
</comment>
<feature type="domain" description="Fe/B12 periplasmic-binding" evidence="8">
    <location>
        <begin position="72"/>
        <end position="329"/>
    </location>
</feature>